<dbReference type="PANTHER" id="PTHR30332:SF17">
    <property type="entry name" value="TYPE IV PILIATION SYSTEM PROTEIN DR_0774-RELATED"/>
    <property type="match status" value="1"/>
</dbReference>
<gene>
    <name evidence="10" type="ORF">H8K55_09015</name>
</gene>
<reference evidence="10 11" key="1">
    <citation type="submission" date="2020-08" db="EMBL/GenBank/DDBJ databases">
        <title>Novel species isolated from subtropical streams in China.</title>
        <authorList>
            <person name="Lu H."/>
        </authorList>
    </citation>
    <scope>NUCLEOTIDE SEQUENCE [LARGE SCALE GENOMIC DNA]</scope>
    <source>
        <strain evidence="10 11">LX15W</strain>
    </source>
</reference>
<evidence type="ECO:0000256" key="4">
    <source>
        <dbReference type="RuleBase" id="RU004003"/>
    </source>
</evidence>
<dbReference type="InterPro" id="IPR002102">
    <property type="entry name" value="Cohesin_dom"/>
</dbReference>
<evidence type="ECO:0000259" key="7">
    <source>
        <dbReference type="Pfam" id="PF00263"/>
    </source>
</evidence>
<dbReference type="Gene3D" id="3.30.1370.120">
    <property type="match status" value="1"/>
</dbReference>
<dbReference type="InterPro" id="IPR004846">
    <property type="entry name" value="T2SS/T3SS_dom"/>
</dbReference>
<feature type="domain" description="Type II/III secretion system secretin-like" evidence="7">
    <location>
        <begin position="281"/>
        <end position="442"/>
    </location>
</feature>
<dbReference type="PANTHER" id="PTHR30332">
    <property type="entry name" value="PROBABLE GENERAL SECRETION PATHWAY PROTEIN D"/>
    <property type="match status" value="1"/>
</dbReference>
<keyword evidence="11" id="KW-1185">Reference proteome</keyword>
<dbReference type="EMBL" id="JACOGA010000007">
    <property type="protein sequence ID" value="MBC3873728.1"/>
    <property type="molecule type" value="Genomic_DNA"/>
</dbReference>
<proteinExistence type="inferred from homology"/>
<evidence type="ECO:0000256" key="6">
    <source>
        <dbReference type="SAM" id="MobiDB-lite"/>
    </source>
</evidence>
<keyword evidence="2" id="KW-0732">Signal</keyword>
<dbReference type="Gene3D" id="2.60.40.680">
    <property type="match status" value="1"/>
</dbReference>
<feature type="domain" description="NolW-like" evidence="9">
    <location>
        <begin position="155"/>
        <end position="214"/>
    </location>
</feature>
<dbReference type="Pfam" id="PF00263">
    <property type="entry name" value="Secretin"/>
    <property type="match status" value="1"/>
</dbReference>
<evidence type="ECO:0008006" key="12">
    <source>
        <dbReference type="Google" id="ProtNLM"/>
    </source>
</evidence>
<evidence type="ECO:0000313" key="10">
    <source>
        <dbReference type="EMBL" id="MBC3873728.1"/>
    </source>
</evidence>
<dbReference type="Proteomes" id="UP000624279">
    <property type="component" value="Unassembled WGS sequence"/>
</dbReference>
<evidence type="ECO:0000259" key="8">
    <source>
        <dbReference type="Pfam" id="PF00963"/>
    </source>
</evidence>
<protein>
    <recommendedName>
        <fullName evidence="12">General secretion pathway protein GspD</fullName>
    </recommendedName>
</protein>
<evidence type="ECO:0000256" key="3">
    <source>
        <dbReference type="ARBA" id="ARBA00023136"/>
    </source>
</evidence>
<evidence type="ECO:0000313" key="11">
    <source>
        <dbReference type="Proteomes" id="UP000624279"/>
    </source>
</evidence>
<comment type="similarity">
    <text evidence="4">Belongs to the bacterial secretin family.</text>
</comment>
<accession>A0ABR6YAX1</accession>
<dbReference type="InterPro" id="IPR038591">
    <property type="entry name" value="NolW-like_sf"/>
</dbReference>
<dbReference type="InterPro" id="IPR005644">
    <property type="entry name" value="NolW-like"/>
</dbReference>
<comment type="caution">
    <text evidence="10">The sequence shown here is derived from an EMBL/GenBank/DDBJ whole genome shotgun (WGS) entry which is preliminary data.</text>
</comment>
<dbReference type="CDD" id="cd08547">
    <property type="entry name" value="Type_II_cohesin"/>
    <property type="match status" value="1"/>
</dbReference>
<evidence type="ECO:0000256" key="2">
    <source>
        <dbReference type="ARBA" id="ARBA00022729"/>
    </source>
</evidence>
<organism evidence="10 11">
    <name type="scientific">Undibacterium flavidum</name>
    <dbReference type="NCBI Taxonomy" id="2762297"/>
    <lineage>
        <taxon>Bacteria</taxon>
        <taxon>Pseudomonadati</taxon>
        <taxon>Pseudomonadota</taxon>
        <taxon>Betaproteobacteria</taxon>
        <taxon>Burkholderiales</taxon>
        <taxon>Oxalobacteraceae</taxon>
        <taxon>Undibacterium</taxon>
    </lineage>
</organism>
<feature type="compositionally biased region" description="Polar residues" evidence="6">
    <location>
        <begin position="457"/>
        <end position="475"/>
    </location>
</feature>
<dbReference type="Pfam" id="PF03958">
    <property type="entry name" value="Secretin_N"/>
    <property type="match status" value="1"/>
</dbReference>
<dbReference type="Pfam" id="PF00963">
    <property type="entry name" value="Cohesin"/>
    <property type="match status" value="1"/>
</dbReference>
<name>A0ABR6YAX1_9BURK</name>
<comment type="subcellular location">
    <subcellularLocation>
        <location evidence="5">Cell outer membrane</location>
    </subcellularLocation>
    <subcellularLocation>
        <location evidence="1">Membrane</location>
    </subcellularLocation>
</comment>
<dbReference type="InterPro" id="IPR001775">
    <property type="entry name" value="GspD/PilQ"/>
</dbReference>
<dbReference type="PRINTS" id="PR00811">
    <property type="entry name" value="BCTERIALGSPD"/>
</dbReference>
<feature type="domain" description="Cohesin" evidence="8">
    <location>
        <begin position="548"/>
        <end position="659"/>
    </location>
</feature>
<keyword evidence="5" id="KW-0813">Transport</keyword>
<sequence length="676" mass="73226">MQNRHALTIQDVKAALNQNDTAFAANKLRELLIENPNNAEARTMQQSLQEKIARPALETALATSFKKPITIEFKDVALKQVFEVISRTSGLNFLFDKDVKTDQKTSIFLKNSTIESAVHFTLLTNQLEQQILDASTILIYPNTPAKLKDYQEMMVKTFFLANAEAKSVATTLKTILKIRDIVVDEKLNLMIVRDSPDAIRLAEKIIAMQDVPEPEVMLEVEILEIKRSRLQELGIKWPDSLNLIPLPSIAGGSLTLRDLKNNVNSGTVSAGIGNLTVNAKKQDSDVNLLANPRIRARNHEKAKIMIGERVPNVTTTTSGTFVSDSIAYLDVGLTLNVEPTVYLDNDVAIKVSMEVSSIVSQFQTKNGSSAYTIGTRSANTVLRLRDGENQVLAGLINDEDRRSATKIPFLGEVPILGRLFSTNADNNTKNEIVLSITPHIIRNIQRPIAAVAEFRSGTDSSFRTRPDSGSGSAIVTTQTGNGSTSTENTSLNNHNTNNNNGSGSNPNAGLGQSNYGQNQGIGNVLNNPIPVSTQNNPISGSKLTWQGPTQTKVGEIFTLQLQMQSDQSINSLPLNLSYDTKALQLVGVSEGTFLKQGGAQTNFTSRVDPNGPIFISTTRLGDGSATSNGIVMIINFKAIATSEASTVQVLSVTPTTAIGQIVSTALPTPFSIKILP</sequence>
<evidence type="ECO:0000256" key="5">
    <source>
        <dbReference type="RuleBase" id="RU004004"/>
    </source>
</evidence>
<feature type="compositionally biased region" description="Polar residues" evidence="6">
    <location>
        <begin position="510"/>
        <end position="520"/>
    </location>
</feature>
<feature type="region of interest" description="Disordered" evidence="6">
    <location>
        <begin position="456"/>
        <end position="520"/>
    </location>
</feature>
<dbReference type="SUPFAM" id="SSF49384">
    <property type="entry name" value="Carbohydrate-binding domain"/>
    <property type="match status" value="1"/>
</dbReference>
<evidence type="ECO:0000259" key="9">
    <source>
        <dbReference type="Pfam" id="PF03958"/>
    </source>
</evidence>
<keyword evidence="3" id="KW-0472">Membrane</keyword>
<dbReference type="InterPro" id="IPR008965">
    <property type="entry name" value="CBM2/CBM3_carb-bd_dom_sf"/>
</dbReference>
<dbReference type="PRINTS" id="PR01032">
    <property type="entry name" value="PHAGEIV"/>
</dbReference>
<evidence type="ECO:0000256" key="1">
    <source>
        <dbReference type="ARBA" id="ARBA00004370"/>
    </source>
</evidence>
<dbReference type="InterPro" id="IPR050810">
    <property type="entry name" value="Bact_Secretion_Sys_Channel"/>
</dbReference>
<feature type="compositionally biased region" description="Low complexity" evidence="6">
    <location>
        <begin position="476"/>
        <end position="509"/>
    </location>
</feature>